<gene>
    <name evidence="2" type="ORF">Val02_25300</name>
</gene>
<organism evidence="2 3">
    <name type="scientific">Virgisporangium aliadipatigenens</name>
    <dbReference type="NCBI Taxonomy" id="741659"/>
    <lineage>
        <taxon>Bacteria</taxon>
        <taxon>Bacillati</taxon>
        <taxon>Actinomycetota</taxon>
        <taxon>Actinomycetes</taxon>
        <taxon>Micromonosporales</taxon>
        <taxon>Micromonosporaceae</taxon>
        <taxon>Virgisporangium</taxon>
    </lineage>
</organism>
<dbReference type="EMBL" id="BOPF01000008">
    <property type="protein sequence ID" value="GIJ45644.1"/>
    <property type="molecule type" value="Genomic_DNA"/>
</dbReference>
<feature type="transmembrane region" description="Helical" evidence="1">
    <location>
        <begin position="15"/>
        <end position="33"/>
    </location>
</feature>
<keyword evidence="3" id="KW-1185">Reference proteome</keyword>
<keyword evidence="1" id="KW-0812">Transmembrane</keyword>
<name>A0A8J3YHZ7_9ACTN</name>
<evidence type="ECO:0000313" key="2">
    <source>
        <dbReference type="EMBL" id="GIJ45644.1"/>
    </source>
</evidence>
<proteinExistence type="predicted"/>
<reference evidence="2" key="1">
    <citation type="submission" date="2021-01" db="EMBL/GenBank/DDBJ databases">
        <title>Whole genome shotgun sequence of Virgisporangium aliadipatigenens NBRC 105644.</title>
        <authorList>
            <person name="Komaki H."/>
            <person name="Tamura T."/>
        </authorList>
    </citation>
    <scope>NUCLEOTIDE SEQUENCE</scope>
    <source>
        <strain evidence="2">NBRC 105644</strain>
    </source>
</reference>
<evidence type="ECO:0000256" key="1">
    <source>
        <dbReference type="SAM" id="Phobius"/>
    </source>
</evidence>
<accession>A0A8J3YHZ7</accession>
<protein>
    <submittedName>
        <fullName evidence="2">Uncharacterized protein</fullName>
    </submittedName>
</protein>
<keyword evidence="1" id="KW-0472">Membrane</keyword>
<evidence type="ECO:0000313" key="3">
    <source>
        <dbReference type="Proteomes" id="UP000619260"/>
    </source>
</evidence>
<sequence>MEPALADAMTVDDVPGVKLLGLVIGAIILWAAVKRMLRR</sequence>
<comment type="caution">
    <text evidence="2">The sequence shown here is derived from an EMBL/GenBank/DDBJ whole genome shotgun (WGS) entry which is preliminary data.</text>
</comment>
<dbReference type="Proteomes" id="UP000619260">
    <property type="component" value="Unassembled WGS sequence"/>
</dbReference>
<dbReference type="AlphaFoldDB" id="A0A8J3YHZ7"/>
<keyword evidence="1" id="KW-1133">Transmembrane helix</keyword>